<accession>A0A0D2MG33</accession>
<reference evidence="5 6" key="1">
    <citation type="journal article" date="2013" name="BMC Genomics">
        <title>Reconstruction of the lipid metabolism for the microalga Monoraphidium neglectum from its genome sequence reveals characteristics suitable for biofuel production.</title>
        <authorList>
            <person name="Bogen C."/>
            <person name="Al-Dilaimi A."/>
            <person name="Albersmeier A."/>
            <person name="Wichmann J."/>
            <person name="Grundmann M."/>
            <person name="Rupp O."/>
            <person name="Lauersen K.J."/>
            <person name="Blifernez-Klassen O."/>
            <person name="Kalinowski J."/>
            <person name="Goesmann A."/>
            <person name="Mussgnug J.H."/>
            <person name="Kruse O."/>
        </authorList>
    </citation>
    <scope>NUCLEOTIDE SEQUENCE [LARGE SCALE GENOMIC DNA]</scope>
    <source>
        <strain evidence="5 6">SAG 48.87</strain>
    </source>
</reference>
<dbReference type="PANTHER" id="PTHR45666:SF22">
    <property type="entry name" value="TYPE I INOSITOL POLYPHOSPHATE 5-PHOSPHATASE 4"/>
    <property type="match status" value="1"/>
</dbReference>
<name>A0A0D2MG33_9CHLO</name>
<evidence type="ECO:0000256" key="1">
    <source>
        <dbReference type="ARBA" id="ARBA00010768"/>
    </source>
</evidence>
<keyword evidence="2" id="KW-0378">Hydrolase</keyword>
<evidence type="ECO:0000313" key="5">
    <source>
        <dbReference type="EMBL" id="KIZ02075.1"/>
    </source>
</evidence>
<dbReference type="GeneID" id="25738757"/>
<dbReference type="Pfam" id="PF22669">
    <property type="entry name" value="Exo_endo_phos2"/>
    <property type="match status" value="1"/>
</dbReference>
<evidence type="ECO:0000256" key="3">
    <source>
        <dbReference type="SAM" id="MobiDB-lite"/>
    </source>
</evidence>
<feature type="domain" description="Inositol polyphosphate-related phosphatase" evidence="4">
    <location>
        <begin position="205"/>
        <end position="454"/>
    </location>
</feature>
<dbReference type="GO" id="GO:0034485">
    <property type="term" value="F:phosphatidylinositol-3,4,5-trisphosphate 5-phosphatase activity"/>
    <property type="evidence" value="ECO:0007669"/>
    <property type="project" value="TreeGrafter"/>
</dbReference>
<dbReference type="InterPro" id="IPR000300">
    <property type="entry name" value="IPPc"/>
</dbReference>
<comment type="similarity">
    <text evidence="1">Belongs to the inositol polyphosphate 5-phosphatase family.</text>
</comment>
<feature type="compositionally biased region" description="Low complexity" evidence="3">
    <location>
        <begin position="17"/>
        <end position="47"/>
    </location>
</feature>
<organism evidence="5 6">
    <name type="scientific">Monoraphidium neglectum</name>
    <dbReference type="NCBI Taxonomy" id="145388"/>
    <lineage>
        <taxon>Eukaryota</taxon>
        <taxon>Viridiplantae</taxon>
        <taxon>Chlorophyta</taxon>
        <taxon>core chlorophytes</taxon>
        <taxon>Chlorophyceae</taxon>
        <taxon>CS clade</taxon>
        <taxon>Sphaeropleales</taxon>
        <taxon>Selenastraceae</taxon>
        <taxon>Monoraphidium</taxon>
    </lineage>
</organism>
<dbReference type="KEGG" id="mng:MNEG_5880"/>
<dbReference type="GO" id="GO:0046856">
    <property type="term" value="P:phosphatidylinositol dephosphorylation"/>
    <property type="evidence" value="ECO:0007669"/>
    <property type="project" value="InterPro"/>
</dbReference>
<dbReference type="Proteomes" id="UP000054498">
    <property type="component" value="Unassembled WGS sequence"/>
</dbReference>
<feature type="region of interest" description="Disordered" evidence="3">
    <location>
        <begin position="16"/>
        <end position="47"/>
    </location>
</feature>
<dbReference type="GO" id="GO:0004439">
    <property type="term" value="F:phosphatidylinositol-4,5-bisphosphate 5-phosphatase activity"/>
    <property type="evidence" value="ECO:0007669"/>
    <property type="project" value="TreeGrafter"/>
</dbReference>
<dbReference type="OrthoDB" id="62798at2759"/>
<evidence type="ECO:0000256" key="2">
    <source>
        <dbReference type="ARBA" id="ARBA00022801"/>
    </source>
</evidence>
<proteinExistence type="inferred from homology"/>
<dbReference type="RefSeq" id="XP_013901094.1">
    <property type="nucleotide sequence ID" value="XM_014045640.1"/>
</dbReference>
<dbReference type="InterPro" id="IPR036691">
    <property type="entry name" value="Endo/exonu/phosph_ase_sf"/>
</dbReference>
<protein>
    <recommendedName>
        <fullName evidence="4">Inositol polyphosphate-related phosphatase domain-containing protein</fullName>
    </recommendedName>
</protein>
<evidence type="ECO:0000313" key="6">
    <source>
        <dbReference type="Proteomes" id="UP000054498"/>
    </source>
</evidence>
<dbReference type="Gene3D" id="3.60.10.10">
    <property type="entry name" value="Endonuclease/exonuclease/phosphatase"/>
    <property type="match status" value="2"/>
</dbReference>
<dbReference type="PANTHER" id="PTHR45666">
    <property type="entry name" value="TYPE IV INOSITOL POLYPHOSPHATE 5-PHOSPHATASE 9"/>
    <property type="match status" value="1"/>
</dbReference>
<dbReference type="EMBL" id="KK101128">
    <property type="protein sequence ID" value="KIZ02075.1"/>
    <property type="molecule type" value="Genomic_DNA"/>
</dbReference>
<keyword evidence="6" id="KW-1185">Reference proteome</keyword>
<gene>
    <name evidence="5" type="ORF">MNEG_5880</name>
</gene>
<evidence type="ECO:0000259" key="4">
    <source>
        <dbReference type="SMART" id="SM00128"/>
    </source>
</evidence>
<sequence length="454" mass="47779">MKQLGAQLLSKAANLVQQAKGDAPAQQQGGGIPAARAGPGQQAKQQPDPVLEQLLRSVRSKHVRRQFFVHAASEYTETRDVRLLAGTYNVAGKRPPPGTKLHEWVGQWRDSWPKVTDGGARAGAGPDIIAVGFQEVVPLNAGNALLGPTSEGADAWDLALAATLNGEEWAARNYGRTYGSSLANPYNSMERLGSQAAYAYSVISNQAATAIVTAMDKLWVGADGTATPAHRGSVGGVGGGGTPQHSGGVAAGLDVAAEQQQQQARLHAALESGDSEDVFVAAKQMVGLYLSVWVRKRLARHVRGVQTTSAATGWGGYVGNKGAVAARFRVHDAPVCVVCSHLASGDQEGDELRRNADAAEILRRCVFPTDAQAAALGVTGVGPPGHWGDMSVVTDHSNVIWLGDLNYRVAMPDEEARRLISAGQYERLLAADQLSREMGAGRVFQVGAAAWAGF</sequence>
<dbReference type="InterPro" id="IPR045849">
    <property type="entry name" value="IP5P_plant"/>
</dbReference>
<dbReference type="STRING" id="145388.A0A0D2MG33"/>
<dbReference type="AlphaFoldDB" id="A0A0D2MG33"/>
<dbReference type="GO" id="GO:0004445">
    <property type="term" value="F:inositol-polyphosphate 5-phosphatase activity"/>
    <property type="evidence" value="ECO:0007669"/>
    <property type="project" value="InterPro"/>
</dbReference>
<dbReference type="SUPFAM" id="SSF56219">
    <property type="entry name" value="DNase I-like"/>
    <property type="match status" value="1"/>
</dbReference>
<dbReference type="SMART" id="SM00128">
    <property type="entry name" value="IPPc"/>
    <property type="match status" value="1"/>
</dbReference>